<gene>
    <name evidence="9" type="ORF">TELCIR_18745</name>
</gene>
<feature type="non-terminal residue" evidence="9">
    <location>
        <position position="119"/>
    </location>
</feature>
<dbReference type="PANTHER" id="PTHR24223">
    <property type="entry name" value="ATP-BINDING CASSETTE SUB-FAMILY C"/>
    <property type="match status" value="1"/>
</dbReference>
<dbReference type="InterPro" id="IPR011527">
    <property type="entry name" value="ABC1_TM_dom"/>
</dbReference>
<dbReference type="InterPro" id="IPR050173">
    <property type="entry name" value="ABC_transporter_C-like"/>
</dbReference>
<sequence length="119" mass="13082">NVLVKKFYLGIHNYLVVRDASTALALIINSISKKSLRLASWSRVQWPTGRVVNLVTVDAEALAAAAPFAHHLWSAVLEVAIALSLLYITIGPPVIAAVVIMVLYVPFNYCFSLIIKSYQ</sequence>
<evidence type="ECO:0000256" key="2">
    <source>
        <dbReference type="ARBA" id="ARBA00022692"/>
    </source>
</evidence>
<dbReference type="OrthoDB" id="5850021at2759"/>
<evidence type="ECO:0000256" key="4">
    <source>
        <dbReference type="ARBA" id="ARBA00022840"/>
    </source>
</evidence>
<organism evidence="9 10">
    <name type="scientific">Teladorsagia circumcincta</name>
    <name type="common">Brown stomach worm</name>
    <name type="synonym">Ostertagia circumcincta</name>
    <dbReference type="NCBI Taxonomy" id="45464"/>
    <lineage>
        <taxon>Eukaryota</taxon>
        <taxon>Metazoa</taxon>
        <taxon>Ecdysozoa</taxon>
        <taxon>Nematoda</taxon>
        <taxon>Chromadorea</taxon>
        <taxon>Rhabditida</taxon>
        <taxon>Rhabditina</taxon>
        <taxon>Rhabditomorpha</taxon>
        <taxon>Strongyloidea</taxon>
        <taxon>Trichostrongylidae</taxon>
        <taxon>Teladorsagia</taxon>
    </lineage>
</organism>
<feature type="domain" description="ABC transmembrane type-1" evidence="8">
    <location>
        <begin position="11"/>
        <end position="119"/>
    </location>
</feature>
<dbReference type="PANTHER" id="PTHR24223:SF415">
    <property type="entry name" value="FI20190P1"/>
    <property type="match status" value="1"/>
</dbReference>
<dbReference type="Gene3D" id="1.20.1560.10">
    <property type="entry name" value="ABC transporter type 1, transmembrane domain"/>
    <property type="match status" value="1"/>
</dbReference>
<evidence type="ECO:0000313" key="10">
    <source>
        <dbReference type="Proteomes" id="UP000230423"/>
    </source>
</evidence>
<dbReference type="Proteomes" id="UP000230423">
    <property type="component" value="Unassembled WGS sequence"/>
</dbReference>
<keyword evidence="3" id="KW-0547">Nucleotide-binding</keyword>
<dbReference type="SUPFAM" id="SSF90123">
    <property type="entry name" value="ABC transporter transmembrane region"/>
    <property type="match status" value="1"/>
</dbReference>
<reference evidence="9 10" key="1">
    <citation type="submission" date="2015-09" db="EMBL/GenBank/DDBJ databases">
        <title>Draft genome of the parasitic nematode Teladorsagia circumcincta isolate WARC Sus (inbred).</title>
        <authorList>
            <person name="Mitreva M."/>
        </authorList>
    </citation>
    <scope>NUCLEOTIDE SEQUENCE [LARGE SCALE GENOMIC DNA]</scope>
    <source>
        <strain evidence="9 10">S</strain>
    </source>
</reference>
<keyword evidence="10" id="KW-1185">Reference proteome</keyword>
<keyword evidence="4" id="KW-0067">ATP-binding</keyword>
<evidence type="ECO:0000256" key="6">
    <source>
        <dbReference type="ARBA" id="ARBA00023136"/>
    </source>
</evidence>
<proteinExistence type="predicted"/>
<evidence type="ECO:0000256" key="7">
    <source>
        <dbReference type="SAM" id="Phobius"/>
    </source>
</evidence>
<dbReference type="GO" id="GO:0140359">
    <property type="term" value="F:ABC-type transporter activity"/>
    <property type="evidence" value="ECO:0007669"/>
    <property type="project" value="InterPro"/>
</dbReference>
<protein>
    <recommendedName>
        <fullName evidence="8">ABC transmembrane type-1 domain-containing protein</fullName>
    </recommendedName>
</protein>
<keyword evidence="6 7" id="KW-0472">Membrane</keyword>
<dbReference type="GO" id="GO:0016020">
    <property type="term" value="C:membrane"/>
    <property type="evidence" value="ECO:0007669"/>
    <property type="project" value="InterPro"/>
</dbReference>
<dbReference type="AlphaFoldDB" id="A0A2G9TP52"/>
<accession>A0A2G9TP52</accession>
<keyword evidence="1" id="KW-0813">Transport</keyword>
<evidence type="ECO:0000256" key="5">
    <source>
        <dbReference type="ARBA" id="ARBA00022989"/>
    </source>
</evidence>
<dbReference type="EMBL" id="KZ370433">
    <property type="protein sequence ID" value="PIO59779.1"/>
    <property type="molecule type" value="Genomic_DNA"/>
</dbReference>
<dbReference type="PROSITE" id="PS50929">
    <property type="entry name" value="ABC_TM1F"/>
    <property type="match status" value="1"/>
</dbReference>
<evidence type="ECO:0000313" key="9">
    <source>
        <dbReference type="EMBL" id="PIO59779.1"/>
    </source>
</evidence>
<keyword evidence="5 7" id="KW-1133">Transmembrane helix</keyword>
<evidence type="ECO:0000256" key="1">
    <source>
        <dbReference type="ARBA" id="ARBA00022448"/>
    </source>
</evidence>
<dbReference type="InterPro" id="IPR036640">
    <property type="entry name" value="ABC1_TM_sf"/>
</dbReference>
<name>A0A2G9TP52_TELCI</name>
<keyword evidence="2 7" id="KW-0812">Transmembrane</keyword>
<evidence type="ECO:0000256" key="3">
    <source>
        <dbReference type="ARBA" id="ARBA00022741"/>
    </source>
</evidence>
<feature type="non-terminal residue" evidence="9">
    <location>
        <position position="1"/>
    </location>
</feature>
<feature type="transmembrane region" description="Helical" evidence="7">
    <location>
        <begin position="94"/>
        <end position="115"/>
    </location>
</feature>
<evidence type="ECO:0000259" key="8">
    <source>
        <dbReference type="PROSITE" id="PS50929"/>
    </source>
</evidence>
<dbReference type="GO" id="GO:0005524">
    <property type="term" value="F:ATP binding"/>
    <property type="evidence" value="ECO:0007669"/>
    <property type="project" value="UniProtKB-KW"/>
</dbReference>